<dbReference type="SUPFAM" id="SSF50156">
    <property type="entry name" value="PDZ domain-like"/>
    <property type="match status" value="1"/>
</dbReference>
<dbReference type="AlphaFoldDB" id="A0A857MSW0"/>
<keyword evidence="6" id="KW-0378">Hydrolase</keyword>
<comment type="similarity">
    <text evidence="3">Belongs to the peptidase M50B family.</text>
</comment>
<dbReference type="Pfam" id="PF17820">
    <property type="entry name" value="PDZ_6"/>
    <property type="match status" value="1"/>
</dbReference>
<evidence type="ECO:0000259" key="12">
    <source>
        <dbReference type="PROSITE" id="PS50106"/>
    </source>
</evidence>
<evidence type="ECO:0000256" key="5">
    <source>
        <dbReference type="ARBA" id="ARBA00022692"/>
    </source>
</evidence>
<dbReference type="InterPro" id="IPR004387">
    <property type="entry name" value="Pept_M50_Zn"/>
</dbReference>
<evidence type="ECO:0000256" key="1">
    <source>
        <dbReference type="ARBA" id="ARBA00001947"/>
    </source>
</evidence>
<reference evidence="13" key="1">
    <citation type="journal article" date="2021" name="Nat. Microbiol.">
        <title>Cocultivation of an ultrasmall environmental parasitic bacterium with lytic ability against bacteria associated with wastewater foams.</title>
        <authorList>
            <person name="Batinovic S."/>
            <person name="Rose J.J.A."/>
            <person name="Ratcliffe J."/>
            <person name="Seviour R.J."/>
            <person name="Petrovski S."/>
        </authorList>
    </citation>
    <scope>NUCLEOTIDE SEQUENCE</scope>
    <source>
        <strain evidence="13">JR1</strain>
    </source>
</reference>
<dbReference type="EMBL" id="CP045921">
    <property type="protein sequence ID" value="QHN42527.1"/>
    <property type="molecule type" value="Genomic_DNA"/>
</dbReference>
<dbReference type="Proteomes" id="UP001059824">
    <property type="component" value="Chromosome"/>
</dbReference>
<keyword evidence="8 11" id="KW-1133">Transmembrane helix</keyword>
<dbReference type="KEGG" id="mama:GII36_01525"/>
<dbReference type="Gene3D" id="2.30.42.10">
    <property type="match status" value="1"/>
</dbReference>
<keyword evidence="7" id="KW-0862">Zinc</keyword>
<keyword evidence="10 11" id="KW-0472">Membrane</keyword>
<feature type="transmembrane region" description="Helical" evidence="11">
    <location>
        <begin position="100"/>
        <end position="121"/>
    </location>
</feature>
<comment type="cofactor">
    <cofactor evidence="1">
        <name>Zn(2+)</name>
        <dbReference type="ChEBI" id="CHEBI:29105"/>
    </cofactor>
</comment>
<dbReference type="RefSeq" id="WP_260763906.1">
    <property type="nucleotide sequence ID" value="NZ_CP045921.1"/>
</dbReference>
<evidence type="ECO:0000313" key="13">
    <source>
        <dbReference type="EMBL" id="QHN42527.1"/>
    </source>
</evidence>
<protein>
    <submittedName>
        <fullName evidence="13">PDZ domain-containing protein</fullName>
    </submittedName>
</protein>
<dbReference type="InterPro" id="IPR041489">
    <property type="entry name" value="PDZ_6"/>
</dbReference>
<evidence type="ECO:0000256" key="6">
    <source>
        <dbReference type="ARBA" id="ARBA00022801"/>
    </source>
</evidence>
<evidence type="ECO:0000256" key="7">
    <source>
        <dbReference type="ARBA" id="ARBA00022833"/>
    </source>
</evidence>
<name>A0A857MSW0_9BACT</name>
<proteinExistence type="inferred from homology"/>
<dbReference type="InterPro" id="IPR001478">
    <property type="entry name" value="PDZ"/>
</dbReference>
<dbReference type="PANTHER" id="PTHR42837">
    <property type="entry name" value="REGULATOR OF SIGMA-E PROTEASE RSEP"/>
    <property type="match status" value="1"/>
</dbReference>
<accession>A0A857MSW0</accession>
<feature type="transmembrane region" description="Helical" evidence="11">
    <location>
        <begin position="312"/>
        <end position="331"/>
    </location>
</feature>
<keyword evidence="9" id="KW-0482">Metalloprotease</keyword>
<comment type="subcellular location">
    <subcellularLocation>
        <location evidence="2">Membrane</location>
        <topology evidence="2">Multi-pass membrane protein</topology>
    </subcellularLocation>
</comment>
<dbReference type="InterPro" id="IPR008915">
    <property type="entry name" value="Peptidase_M50"/>
</dbReference>
<dbReference type="Pfam" id="PF02163">
    <property type="entry name" value="Peptidase_M50"/>
    <property type="match status" value="1"/>
</dbReference>
<evidence type="ECO:0000256" key="4">
    <source>
        <dbReference type="ARBA" id="ARBA00022670"/>
    </source>
</evidence>
<keyword evidence="14" id="KW-1185">Reference proteome</keyword>
<dbReference type="GO" id="GO:0004222">
    <property type="term" value="F:metalloendopeptidase activity"/>
    <property type="evidence" value="ECO:0007669"/>
    <property type="project" value="InterPro"/>
</dbReference>
<dbReference type="GO" id="GO:0016020">
    <property type="term" value="C:membrane"/>
    <property type="evidence" value="ECO:0007669"/>
    <property type="project" value="UniProtKB-SubCell"/>
</dbReference>
<evidence type="ECO:0000313" key="14">
    <source>
        <dbReference type="Proteomes" id="UP001059824"/>
    </source>
</evidence>
<feature type="transmembrane region" description="Helical" evidence="11">
    <location>
        <begin position="365"/>
        <end position="385"/>
    </location>
</feature>
<dbReference type="SMART" id="SM00228">
    <property type="entry name" value="PDZ"/>
    <property type="match status" value="1"/>
</dbReference>
<dbReference type="InterPro" id="IPR036034">
    <property type="entry name" value="PDZ_sf"/>
</dbReference>
<sequence length="390" mass="40795">MGLLFGIILGLFILVLLVVVHEIGHGIVARRNSVVVEEFGVGFPPLAWGKKVAKSFLGKNVLYSVNWLPLGGFVRLKGEYDSATVKGGYGAASYWVKTKVLFAGVVMNWLVAIVLFTILALTGMPKIIENQFTVPADTRITQQGSADVTVSQVVDGSPAAQAGIKNGDVITAVAGTDVTSAAQFVSLTKEYKGQNVTIAYTRGDQAKQVAVQLRDGGSGGYLGVGASGGAQEVVHATWSAPIVGVGTTVQLTWVTLQGLGGMVANLVTGLVDQLSVNEQTRQQGSESLATVSNSVAGPVGILGVIFPEAGRAGLTTVIFLTAIISLSLAVMNTLPIPALDGGRWTVMTIYKLRGKVLTKEREESIQGAGMMVLFGLIILITIADIGKVVK</sequence>
<evidence type="ECO:0000256" key="8">
    <source>
        <dbReference type="ARBA" id="ARBA00022989"/>
    </source>
</evidence>
<dbReference type="PANTHER" id="PTHR42837:SF2">
    <property type="entry name" value="MEMBRANE METALLOPROTEASE ARASP2, CHLOROPLASTIC-RELATED"/>
    <property type="match status" value="1"/>
</dbReference>
<evidence type="ECO:0000256" key="2">
    <source>
        <dbReference type="ARBA" id="ARBA00004141"/>
    </source>
</evidence>
<dbReference type="PROSITE" id="PS50106">
    <property type="entry name" value="PDZ"/>
    <property type="match status" value="1"/>
</dbReference>
<evidence type="ECO:0000256" key="11">
    <source>
        <dbReference type="SAM" id="Phobius"/>
    </source>
</evidence>
<evidence type="ECO:0000256" key="9">
    <source>
        <dbReference type="ARBA" id="ARBA00023049"/>
    </source>
</evidence>
<evidence type="ECO:0000256" key="3">
    <source>
        <dbReference type="ARBA" id="ARBA00007931"/>
    </source>
</evidence>
<keyword evidence="5 11" id="KW-0812">Transmembrane</keyword>
<evidence type="ECO:0000256" key="10">
    <source>
        <dbReference type="ARBA" id="ARBA00023136"/>
    </source>
</evidence>
<gene>
    <name evidence="13" type="ORF">GII36_01525</name>
</gene>
<organism evidence="13 14">
    <name type="scientific">Candidatus Mycosynbacter amalyticus</name>
    <dbReference type="NCBI Taxonomy" id="2665156"/>
    <lineage>
        <taxon>Bacteria</taxon>
        <taxon>Candidatus Saccharimonadota</taxon>
        <taxon>Candidatus Saccharimonadota incertae sedis</taxon>
        <taxon>Candidatus Mycosynbacter</taxon>
    </lineage>
</organism>
<keyword evidence="4" id="KW-0645">Protease</keyword>
<feature type="domain" description="PDZ" evidence="12">
    <location>
        <begin position="148"/>
        <end position="180"/>
    </location>
</feature>
<dbReference type="GO" id="GO:0006508">
    <property type="term" value="P:proteolysis"/>
    <property type="evidence" value="ECO:0007669"/>
    <property type="project" value="UniProtKB-KW"/>
</dbReference>